<evidence type="ECO:0000256" key="3">
    <source>
        <dbReference type="ARBA" id="ARBA00022723"/>
    </source>
</evidence>
<dbReference type="EMBL" id="CP041186">
    <property type="protein sequence ID" value="QDG50964.1"/>
    <property type="molecule type" value="Genomic_DNA"/>
</dbReference>
<dbReference type="InterPro" id="IPR050265">
    <property type="entry name" value="Fe/Mn_Superoxide_Dismutase"/>
</dbReference>
<dbReference type="InterPro" id="IPR019832">
    <property type="entry name" value="Mn/Fe_SOD_C"/>
</dbReference>
<dbReference type="AlphaFoldDB" id="A0A4Y6PRJ3"/>
<feature type="domain" description="Manganese/iron superoxide dismutase C-terminal" evidence="8">
    <location>
        <begin position="96"/>
        <end position="195"/>
    </location>
</feature>
<dbReference type="PANTHER" id="PTHR11404:SF6">
    <property type="entry name" value="SUPEROXIDE DISMUTASE [MN], MITOCHONDRIAL"/>
    <property type="match status" value="1"/>
</dbReference>
<proteinExistence type="inferred from homology"/>
<dbReference type="InterPro" id="IPR019833">
    <property type="entry name" value="Mn/Fe_SOD_BS"/>
</dbReference>
<dbReference type="InterPro" id="IPR036314">
    <property type="entry name" value="SOD_C_sf"/>
</dbReference>
<dbReference type="OrthoDB" id="9803125at2"/>
<dbReference type="Gene3D" id="3.55.40.20">
    <property type="entry name" value="Iron/manganese superoxide dismutase, C-terminal domain"/>
    <property type="match status" value="1"/>
</dbReference>
<dbReference type="InterPro" id="IPR036324">
    <property type="entry name" value="Mn/Fe_SOD_N_sf"/>
</dbReference>
<dbReference type="InterPro" id="IPR019831">
    <property type="entry name" value="Mn/Fe_SOD_N"/>
</dbReference>
<comment type="similarity">
    <text evidence="1 6">Belongs to the iron/manganese superoxide dismutase family.</text>
</comment>
<protein>
    <recommendedName>
        <fullName evidence="2 6">Superoxide dismutase</fullName>
        <ecNumber evidence="2 6">1.15.1.1</ecNumber>
    </recommendedName>
</protein>
<dbReference type="Proteomes" id="UP000315995">
    <property type="component" value="Chromosome"/>
</dbReference>
<comment type="function">
    <text evidence="6">Destroys radicals which are normally produced within the cells and which are toxic to biological systems.</text>
</comment>
<accession>A0A5B8Y2K0</accession>
<name>A0A4Y6PRJ3_PERCE</name>
<evidence type="ECO:0000256" key="4">
    <source>
        <dbReference type="ARBA" id="ARBA00023002"/>
    </source>
</evidence>
<dbReference type="GO" id="GO:0046872">
    <property type="term" value="F:metal ion binding"/>
    <property type="evidence" value="ECO:0007669"/>
    <property type="project" value="UniProtKB-KW"/>
</dbReference>
<reference evidence="9 10" key="1">
    <citation type="submission" date="2019-06" db="EMBL/GenBank/DDBJ databases">
        <title>Persicimonas caeni gen. nov., sp. nov., a predatory bacterium isolated from solar saltern.</title>
        <authorList>
            <person name="Wang S."/>
        </authorList>
    </citation>
    <scope>NUCLEOTIDE SEQUENCE [LARGE SCALE GENOMIC DNA]</scope>
    <source>
        <strain evidence="9 10">YN101</strain>
    </source>
</reference>
<feature type="domain" description="Manganese/iron superoxide dismutase N-terminal" evidence="7">
    <location>
        <begin position="6"/>
        <end position="87"/>
    </location>
</feature>
<dbReference type="InterPro" id="IPR001189">
    <property type="entry name" value="Mn/Fe_SOD"/>
</dbReference>
<gene>
    <name evidence="9" type="ORF">FIV42_09520</name>
</gene>
<evidence type="ECO:0000256" key="6">
    <source>
        <dbReference type="RuleBase" id="RU000414"/>
    </source>
</evidence>
<feature type="binding site" evidence="5">
    <location>
        <position position="79"/>
    </location>
    <ligand>
        <name>Mn(2+)</name>
        <dbReference type="ChEBI" id="CHEBI:29035"/>
    </ligand>
</feature>
<comment type="catalytic activity">
    <reaction evidence="6">
        <text>2 superoxide + 2 H(+) = H2O2 + O2</text>
        <dbReference type="Rhea" id="RHEA:20696"/>
        <dbReference type="ChEBI" id="CHEBI:15378"/>
        <dbReference type="ChEBI" id="CHEBI:15379"/>
        <dbReference type="ChEBI" id="CHEBI:16240"/>
        <dbReference type="ChEBI" id="CHEBI:18421"/>
        <dbReference type="EC" id="1.15.1.1"/>
    </reaction>
</comment>
<organism evidence="9 10">
    <name type="scientific">Persicimonas caeni</name>
    <dbReference type="NCBI Taxonomy" id="2292766"/>
    <lineage>
        <taxon>Bacteria</taxon>
        <taxon>Deltaproteobacteria</taxon>
        <taxon>Bradymonadales</taxon>
        <taxon>Bradymonadaceae</taxon>
        <taxon>Persicimonas</taxon>
    </lineage>
</organism>
<evidence type="ECO:0000259" key="7">
    <source>
        <dbReference type="Pfam" id="PF00081"/>
    </source>
</evidence>
<dbReference type="GO" id="GO:0004784">
    <property type="term" value="F:superoxide dismutase activity"/>
    <property type="evidence" value="ECO:0007669"/>
    <property type="project" value="UniProtKB-EC"/>
</dbReference>
<feature type="binding site" evidence="5">
    <location>
        <position position="164"/>
    </location>
    <ligand>
        <name>Mn(2+)</name>
        <dbReference type="ChEBI" id="CHEBI:29035"/>
    </ligand>
</feature>
<keyword evidence="4 6" id="KW-0560">Oxidoreductase</keyword>
<dbReference type="SUPFAM" id="SSF54719">
    <property type="entry name" value="Fe,Mn superoxide dismutase (SOD), C-terminal domain"/>
    <property type="match status" value="1"/>
</dbReference>
<dbReference type="EC" id="1.15.1.1" evidence="2 6"/>
<evidence type="ECO:0000256" key="5">
    <source>
        <dbReference type="PIRSR" id="PIRSR000349-1"/>
    </source>
</evidence>
<dbReference type="PIRSF" id="PIRSF000349">
    <property type="entry name" value="SODismutase"/>
    <property type="match status" value="1"/>
</dbReference>
<keyword evidence="3 5" id="KW-0479">Metal-binding</keyword>
<evidence type="ECO:0000313" key="10">
    <source>
        <dbReference type="Proteomes" id="UP000315995"/>
    </source>
</evidence>
<dbReference type="FunFam" id="1.10.287.990:FF:000001">
    <property type="entry name" value="Superoxide dismutase"/>
    <property type="match status" value="1"/>
</dbReference>
<dbReference type="PRINTS" id="PR01703">
    <property type="entry name" value="MNSODISMTASE"/>
</dbReference>
<keyword evidence="10" id="KW-1185">Reference proteome</keyword>
<feature type="binding site" evidence="5">
    <location>
        <position position="168"/>
    </location>
    <ligand>
        <name>Mn(2+)</name>
        <dbReference type="ChEBI" id="CHEBI:29035"/>
    </ligand>
</feature>
<dbReference type="FunFam" id="3.55.40.20:FF:000004">
    <property type="entry name" value="Superoxide dismutase [Fe]"/>
    <property type="match status" value="1"/>
</dbReference>
<dbReference type="PANTHER" id="PTHR11404">
    <property type="entry name" value="SUPEROXIDE DISMUTASE 2"/>
    <property type="match status" value="1"/>
</dbReference>
<evidence type="ECO:0000259" key="8">
    <source>
        <dbReference type="Pfam" id="PF02777"/>
    </source>
</evidence>
<evidence type="ECO:0000313" key="9">
    <source>
        <dbReference type="EMBL" id="QDG50964.1"/>
    </source>
</evidence>
<sequence length="210" mass="24063">MAHYGEHTLPDLPYAYDALEPYIDEQTMRLHHDKHHQGYVNGLNKAERDLAEARESGDFSNIRNIQRRLAFHGSGHINHKLFWLNMCSPDDYSDPIGDLATQIEKDFGSLDNLKAQFGAAAKAVEGSGWGSLVWQPEGGYLTTVAYENHQKQFVNGQIPILLLDVWEHAYYLKYQNNRGKYVDNFWNIVNWDNVAGNFDKAKAYEFPVSL</sequence>
<dbReference type="Pfam" id="PF02777">
    <property type="entry name" value="Sod_Fe_C"/>
    <property type="match status" value="1"/>
</dbReference>
<dbReference type="RefSeq" id="WP_141197454.1">
    <property type="nucleotide sequence ID" value="NZ_CP041186.1"/>
</dbReference>
<dbReference type="SUPFAM" id="SSF46609">
    <property type="entry name" value="Fe,Mn superoxide dismutase (SOD), N-terminal domain"/>
    <property type="match status" value="1"/>
</dbReference>
<dbReference type="Pfam" id="PF00081">
    <property type="entry name" value="Sod_Fe_N"/>
    <property type="match status" value="1"/>
</dbReference>
<dbReference type="PROSITE" id="PS00088">
    <property type="entry name" value="SOD_MN"/>
    <property type="match status" value="1"/>
</dbReference>
<feature type="binding site" evidence="5">
    <location>
        <position position="31"/>
    </location>
    <ligand>
        <name>Mn(2+)</name>
        <dbReference type="ChEBI" id="CHEBI:29035"/>
    </ligand>
</feature>
<dbReference type="Gene3D" id="1.10.287.990">
    <property type="entry name" value="Fe,Mn superoxide dismutase (SOD) domain"/>
    <property type="match status" value="1"/>
</dbReference>
<evidence type="ECO:0000256" key="2">
    <source>
        <dbReference type="ARBA" id="ARBA00012682"/>
    </source>
</evidence>
<accession>A0A4Y6PRJ3</accession>
<evidence type="ECO:0000256" key="1">
    <source>
        <dbReference type="ARBA" id="ARBA00008714"/>
    </source>
</evidence>